<keyword evidence="2" id="KW-1185">Reference proteome</keyword>
<dbReference type="RefSeq" id="WP_310840685.1">
    <property type="nucleotide sequence ID" value="NZ_JAVLSJ010000009.1"/>
</dbReference>
<sequence length="115" mass="13104">MLYGHTKDIARRHLRVLTGLAEMSQEGEIVNDLVRMIVRRCFLTMQAAGADCADVRNIFGCALLKARGELDSMNLLKDSVFQIAEQHLELLLFFEERADLVISNDTCVSRTRMHH</sequence>
<accession>A0ABU2EPV1</accession>
<name>A0ABU2EPV1_9BURK</name>
<organism evidence="1 2">
    <name type="scientific">Herbaspirillum huttiense subsp. lycopersici</name>
    <dbReference type="NCBI Taxonomy" id="3074428"/>
    <lineage>
        <taxon>Bacteria</taxon>
        <taxon>Pseudomonadati</taxon>
        <taxon>Pseudomonadota</taxon>
        <taxon>Betaproteobacteria</taxon>
        <taxon>Burkholderiales</taxon>
        <taxon>Oxalobacteraceae</taxon>
        <taxon>Herbaspirillum</taxon>
    </lineage>
</organism>
<proteinExistence type="predicted"/>
<protein>
    <submittedName>
        <fullName evidence="1">Uncharacterized protein</fullName>
    </submittedName>
</protein>
<gene>
    <name evidence="1" type="ORF">RI048_18290</name>
</gene>
<comment type="caution">
    <text evidence="1">The sequence shown here is derived from an EMBL/GenBank/DDBJ whole genome shotgun (WGS) entry which is preliminary data.</text>
</comment>
<evidence type="ECO:0000313" key="2">
    <source>
        <dbReference type="Proteomes" id="UP001246576"/>
    </source>
</evidence>
<evidence type="ECO:0000313" key="1">
    <source>
        <dbReference type="EMBL" id="MDR9850187.1"/>
    </source>
</evidence>
<reference evidence="1" key="1">
    <citation type="submission" date="2023-09" db="EMBL/GenBank/DDBJ databases">
        <title>Description of first Herbaspirillum huttiense subsp. nephrolepsisexaltata and Herbaspirillum huttiense subsp. lycopersicon.</title>
        <authorList>
            <person name="Poudel M."/>
            <person name="Sharma A."/>
            <person name="Goss E."/>
            <person name="Tapia J.H."/>
            <person name="Harmon C.M."/>
            <person name="Jones J.B."/>
        </authorList>
    </citation>
    <scope>NUCLEOTIDE SEQUENCE</scope>
    <source>
        <strain evidence="1">SE1</strain>
    </source>
</reference>
<dbReference type="EMBL" id="JAVLSJ010000009">
    <property type="protein sequence ID" value="MDR9850187.1"/>
    <property type="molecule type" value="Genomic_DNA"/>
</dbReference>
<dbReference type="Proteomes" id="UP001246576">
    <property type="component" value="Unassembled WGS sequence"/>
</dbReference>